<dbReference type="AlphaFoldDB" id="A0A8T0HZL6"/>
<name>A0A8T0HZL6_CERPU</name>
<evidence type="ECO:0000256" key="2">
    <source>
        <dbReference type="SAM" id="Phobius"/>
    </source>
</evidence>
<evidence type="ECO:0000313" key="4">
    <source>
        <dbReference type="Proteomes" id="UP000822688"/>
    </source>
</evidence>
<evidence type="ECO:0000256" key="1">
    <source>
        <dbReference type="SAM" id="MobiDB-lite"/>
    </source>
</evidence>
<reference evidence="3" key="1">
    <citation type="submission" date="2020-06" db="EMBL/GenBank/DDBJ databases">
        <title>WGS assembly of Ceratodon purpureus strain R40.</title>
        <authorList>
            <person name="Carey S.B."/>
            <person name="Jenkins J."/>
            <person name="Shu S."/>
            <person name="Lovell J.T."/>
            <person name="Sreedasyam A."/>
            <person name="Maumus F."/>
            <person name="Tiley G.P."/>
            <person name="Fernandez-Pozo N."/>
            <person name="Barry K."/>
            <person name="Chen C."/>
            <person name="Wang M."/>
            <person name="Lipzen A."/>
            <person name="Daum C."/>
            <person name="Saski C.A."/>
            <person name="Payton A.C."/>
            <person name="Mcbreen J.C."/>
            <person name="Conrad R.E."/>
            <person name="Kollar L.M."/>
            <person name="Olsson S."/>
            <person name="Huttunen S."/>
            <person name="Landis J.B."/>
            <person name="Wickett N.J."/>
            <person name="Johnson M.G."/>
            <person name="Rensing S.A."/>
            <person name="Grimwood J."/>
            <person name="Schmutz J."/>
            <person name="Mcdaniel S.F."/>
        </authorList>
    </citation>
    <scope>NUCLEOTIDE SEQUENCE</scope>
    <source>
        <strain evidence="3">R40</strain>
    </source>
</reference>
<organism evidence="3 4">
    <name type="scientific">Ceratodon purpureus</name>
    <name type="common">Fire moss</name>
    <name type="synonym">Dicranum purpureum</name>
    <dbReference type="NCBI Taxonomy" id="3225"/>
    <lineage>
        <taxon>Eukaryota</taxon>
        <taxon>Viridiplantae</taxon>
        <taxon>Streptophyta</taxon>
        <taxon>Embryophyta</taxon>
        <taxon>Bryophyta</taxon>
        <taxon>Bryophytina</taxon>
        <taxon>Bryopsida</taxon>
        <taxon>Dicranidae</taxon>
        <taxon>Pseudoditrichales</taxon>
        <taxon>Ditrichaceae</taxon>
        <taxon>Ceratodon</taxon>
    </lineage>
</organism>
<accession>A0A8T0HZL6</accession>
<evidence type="ECO:0000313" key="3">
    <source>
        <dbReference type="EMBL" id="KAG0576217.1"/>
    </source>
</evidence>
<gene>
    <name evidence="3" type="ORF">KC19_5G064200</name>
</gene>
<keyword evidence="2" id="KW-1133">Transmembrane helix</keyword>
<keyword evidence="2" id="KW-0812">Transmembrane</keyword>
<protein>
    <submittedName>
        <fullName evidence="3">Uncharacterized protein</fullName>
    </submittedName>
</protein>
<comment type="caution">
    <text evidence="3">The sequence shown here is derived from an EMBL/GenBank/DDBJ whole genome shotgun (WGS) entry which is preliminary data.</text>
</comment>
<feature type="compositionally biased region" description="Basic and acidic residues" evidence="1">
    <location>
        <begin position="275"/>
        <end position="286"/>
    </location>
</feature>
<keyword evidence="2" id="KW-0472">Membrane</keyword>
<feature type="region of interest" description="Disordered" evidence="1">
    <location>
        <begin position="273"/>
        <end position="297"/>
    </location>
</feature>
<feature type="region of interest" description="Disordered" evidence="1">
    <location>
        <begin position="1"/>
        <end position="26"/>
    </location>
</feature>
<sequence>MTASSEGGYAGACDPHRSNQPGVRTLETSPAASSKKLWWVCVNLIIVVLRPYLRCLQDAAKKVAPYDYGVRCKGTRGGIVAAIRTIMLMVQPATARKVLDTDSVAATDKKSWTNMQLIGVFAVFVAFWASKIACFLSCWKEGKDQARHDAAMKKNDDDRDTQKLEEIRKEEFPEREKGAFWHRLEELRLTGRLEPMEEKLRNLELNQRKLESDMCQMRLSNVPNAPSEEQDSFFDTGSGLARSLRGGDDSALPINAKQWETQLADPITIVVHKTSRNESEASRSDDQLCDSESYRFF</sequence>
<dbReference type="EMBL" id="CM026425">
    <property type="protein sequence ID" value="KAG0576217.1"/>
    <property type="molecule type" value="Genomic_DNA"/>
</dbReference>
<dbReference type="Proteomes" id="UP000822688">
    <property type="component" value="Chromosome 5"/>
</dbReference>
<feature type="transmembrane region" description="Helical" evidence="2">
    <location>
        <begin position="115"/>
        <end position="139"/>
    </location>
</feature>
<proteinExistence type="predicted"/>
<keyword evidence="4" id="KW-1185">Reference proteome</keyword>